<evidence type="ECO:0000256" key="5">
    <source>
        <dbReference type="ARBA" id="ARBA00023004"/>
    </source>
</evidence>
<accession>A0A1H7J3R3</accession>
<dbReference type="STRING" id="416943.SAMN05445871_1798"/>
<organism evidence="8 9">
    <name type="scientific">Paraburkholderia caballeronis</name>
    <dbReference type="NCBI Taxonomy" id="416943"/>
    <lineage>
        <taxon>Bacteria</taxon>
        <taxon>Pseudomonadati</taxon>
        <taxon>Pseudomonadota</taxon>
        <taxon>Betaproteobacteria</taxon>
        <taxon>Burkholderiales</taxon>
        <taxon>Burkholderiaceae</taxon>
        <taxon>Paraburkholderia</taxon>
    </lineage>
</organism>
<dbReference type="PANTHER" id="PTHR30600">
    <property type="entry name" value="CYTOCHROME C PEROXIDASE-RELATED"/>
    <property type="match status" value="1"/>
</dbReference>
<dbReference type="InterPro" id="IPR009056">
    <property type="entry name" value="Cyt_c-like_dom"/>
</dbReference>
<dbReference type="EMBL" id="FOAJ01000003">
    <property type="protein sequence ID" value="SEK68527.1"/>
    <property type="molecule type" value="Genomic_DNA"/>
</dbReference>
<keyword evidence="5 6" id="KW-0408">Iron</keyword>
<evidence type="ECO:0000256" key="1">
    <source>
        <dbReference type="ARBA" id="ARBA00004196"/>
    </source>
</evidence>
<dbReference type="Pfam" id="PF00034">
    <property type="entry name" value="Cytochrom_C"/>
    <property type="match status" value="1"/>
</dbReference>
<feature type="domain" description="Cytochrome c" evidence="7">
    <location>
        <begin position="42"/>
        <end position="152"/>
    </location>
</feature>
<dbReference type="InterPro" id="IPR036909">
    <property type="entry name" value="Cyt_c-like_dom_sf"/>
</dbReference>
<proteinExistence type="predicted"/>
<evidence type="ECO:0000313" key="9">
    <source>
        <dbReference type="Proteomes" id="UP000199120"/>
    </source>
</evidence>
<keyword evidence="9" id="KW-1185">Reference proteome</keyword>
<dbReference type="PROSITE" id="PS51007">
    <property type="entry name" value="CYTC"/>
    <property type="match status" value="3"/>
</dbReference>
<dbReference type="OrthoDB" id="9805202at2"/>
<keyword evidence="3 6" id="KW-0479">Metal-binding</keyword>
<dbReference type="Pfam" id="PF03150">
    <property type="entry name" value="CCP_MauG"/>
    <property type="match status" value="1"/>
</dbReference>
<reference evidence="9" key="1">
    <citation type="submission" date="2016-10" db="EMBL/GenBank/DDBJ databases">
        <authorList>
            <person name="Varghese N."/>
            <person name="Submissions S."/>
        </authorList>
    </citation>
    <scope>NUCLEOTIDE SEQUENCE [LARGE SCALE GENOMIC DNA]</scope>
    <source>
        <strain evidence="9">LMG 26416</strain>
    </source>
</reference>
<name>A0A1H7J3R3_9BURK</name>
<evidence type="ECO:0000256" key="3">
    <source>
        <dbReference type="ARBA" id="ARBA00022723"/>
    </source>
</evidence>
<protein>
    <submittedName>
        <fullName evidence="8">Cytochrome c peroxidase</fullName>
    </submittedName>
</protein>
<keyword evidence="8" id="KW-0575">Peroxidase</keyword>
<dbReference type="SUPFAM" id="SSF46626">
    <property type="entry name" value="Cytochrome c"/>
    <property type="match status" value="3"/>
</dbReference>
<dbReference type="SMART" id="SM01235">
    <property type="entry name" value="Haem_bd"/>
    <property type="match status" value="1"/>
</dbReference>
<dbReference type="GO" id="GO:0004130">
    <property type="term" value="F:cytochrome-c peroxidase activity"/>
    <property type="evidence" value="ECO:0007669"/>
    <property type="project" value="TreeGrafter"/>
</dbReference>
<keyword evidence="2 6" id="KW-0349">Heme</keyword>
<dbReference type="GO" id="GO:0046872">
    <property type="term" value="F:metal ion binding"/>
    <property type="evidence" value="ECO:0007669"/>
    <property type="project" value="UniProtKB-KW"/>
</dbReference>
<dbReference type="InterPro" id="IPR025992">
    <property type="entry name" value="Haem-bd"/>
</dbReference>
<sequence length="460" mass="49443">MKKLLTVLIAAVVLGYLAVSGLAYRHDTHYAAAAAALPAASPEAARIRNVLDRNACYYCHSANAVLPGYAALPGIRQLSDRDVQTGLRYFRLDTLYAALADGKPAPEADLAKLEAVAKDGSMPPALFRSVHWTTGLTDADRSALLDWIASQRKTAYGTHGVAPEFANEPVQPLPKSLPTNARKVALGLQLFHDPRLSADNSISCASCHSLSTGGVDNKKLSPGVGGTIGVINAPTVFNAALNHMQFWDGRAGTLQDQAGGPPLNPIEMASTSWDQIVGKLKKDDALTAAFTKVYPNGWSGANITDAIAEFEKTLLTPSRFDAYLRGDAHALNSEEVRGYQLFKANRCTTCHVGKNLGGQSFERMGRAADYFAARSNGLTDADNGRWGVTHDPLDRHAFKTPGLRNVELTAPYFHDGSRADLRDAVRDMAKYQVGTQLSDADVDAIVAFLKSLTGTWQPAH</sequence>
<dbReference type="RefSeq" id="WP_090544130.1">
    <property type="nucleotide sequence ID" value="NZ_FNSR01000001.1"/>
</dbReference>
<dbReference type="PANTHER" id="PTHR30600:SF7">
    <property type="entry name" value="CYTOCHROME C PEROXIDASE-RELATED"/>
    <property type="match status" value="1"/>
</dbReference>
<dbReference type="Pfam" id="PF14376">
    <property type="entry name" value="Haem_bd"/>
    <property type="match status" value="1"/>
</dbReference>
<dbReference type="InterPro" id="IPR051395">
    <property type="entry name" value="Cytochrome_c_Peroxidase/MauG"/>
</dbReference>
<feature type="domain" description="Cytochrome c" evidence="7">
    <location>
        <begin position="333"/>
        <end position="453"/>
    </location>
</feature>
<dbReference type="Proteomes" id="UP000199120">
    <property type="component" value="Unassembled WGS sequence"/>
</dbReference>
<keyword evidence="4" id="KW-0560">Oxidoreductase</keyword>
<feature type="domain" description="Cytochrome c" evidence="7">
    <location>
        <begin position="182"/>
        <end position="284"/>
    </location>
</feature>
<dbReference type="Gene3D" id="1.10.760.10">
    <property type="entry name" value="Cytochrome c-like domain"/>
    <property type="match status" value="2"/>
</dbReference>
<evidence type="ECO:0000256" key="2">
    <source>
        <dbReference type="ARBA" id="ARBA00022617"/>
    </source>
</evidence>
<dbReference type="GO" id="GO:0020037">
    <property type="term" value="F:heme binding"/>
    <property type="evidence" value="ECO:0007669"/>
    <property type="project" value="InterPro"/>
</dbReference>
<evidence type="ECO:0000313" key="8">
    <source>
        <dbReference type="EMBL" id="SEK68527.1"/>
    </source>
</evidence>
<dbReference type="GO" id="GO:0030313">
    <property type="term" value="C:cell envelope"/>
    <property type="evidence" value="ECO:0007669"/>
    <property type="project" value="UniProtKB-SubCell"/>
</dbReference>
<evidence type="ECO:0000256" key="6">
    <source>
        <dbReference type="PROSITE-ProRule" id="PRU00433"/>
    </source>
</evidence>
<evidence type="ECO:0000256" key="4">
    <source>
        <dbReference type="ARBA" id="ARBA00023002"/>
    </source>
</evidence>
<evidence type="ECO:0000259" key="7">
    <source>
        <dbReference type="PROSITE" id="PS51007"/>
    </source>
</evidence>
<gene>
    <name evidence="8" type="ORF">SAMN05192542_103103</name>
</gene>
<dbReference type="AlphaFoldDB" id="A0A1H7J3R3"/>
<dbReference type="InterPro" id="IPR004852">
    <property type="entry name" value="Di-haem_cyt_c_peroxidsae"/>
</dbReference>
<comment type="subcellular location">
    <subcellularLocation>
        <location evidence="1">Cell envelope</location>
    </subcellularLocation>
</comment>
<dbReference type="GO" id="GO:0009055">
    <property type="term" value="F:electron transfer activity"/>
    <property type="evidence" value="ECO:0007669"/>
    <property type="project" value="InterPro"/>
</dbReference>